<name>A0A0F7L983_9VIRU</name>
<feature type="region of interest" description="Disordered" evidence="1">
    <location>
        <begin position="1"/>
        <end position="25"/>
    </location>
</feature>
<evidence type="ECO:0000256" key="1">
    <source>
        <dbReference type="SAM" id="MobiDB-lite"/>
    </source>
</evidence>
<organism evidence="2">
    <name type="scientific">uncultured marine virus</name>
    <dbReference type="NCBI Taxonomy" id="186617"/>
    <lineage>
        <taxon>Viruses</taxon>
        <taxon>environmental samples</taxon>
    </lineage>
</organism>
<reference evidence="2" key="2">
    <citation type="submission" date="2015-03" db="EMBL/GenBank/DDBJ databases">
        <authorList>
            <person name="Chow C.-E.T."/>
            <person name="Winget D.M."/>
            <person name="White R.A.III."/>
            <person name="Hallam S.J."/>
            <person name="Suttle C.A."/>
        </authorList>
    </citation>
    <scope>NUCLEOTIDE SEQUENCE</scope>
    <source>
        <strain evidence="2">Oxic1_6</strain>
    </source>
</reference>
<dbReference type="EMBL" id="KR029601">
    <property type="protein sequence ID" value="AKH48148.1"/>
    <property type="molecule type" value="Genomic_DNA"/>
</dbReference>
<reference evidence="2" key="1">
    <citation type="journal article" date="2015" name="Front. Microbiol.">
        <title>Combining genomic sequencing methods to explore viral diversity and reveal potential virus-host interactions.</title>
        <authorList>
            <person name="Chow C.E."/>
            <person name="Winget D.M."/>
            <person name="White R.A.III."/>
            <person name="Hallam S.J."/>
            <person name="Suttle C.A."/>
        </authorList>
    </citation>
    <scope>NUCLEOTIDE SEQUENCE</scope>
    <source>
        <strain evidence="2">Oxic1_6</strain>
    </source>
</reference>
<sequence>MTTQITSRSMSRAGVRRGGGCRSRSSSLRCYRRTLTLCSETSRALSARWRR</sequence>
<accession>A0A0F7L983</accession>
<protein>
    <submittedName>
        <fullName evidence="2">Uncharacterized protein</fullName>
    </submittedName>
</protein>
<evidence type="ECO:0000313" key="2">
    <source>
        <dbReference type="EMBL" id="AKH48148.1"/>
    </source>
</evidence>
<proteinExistence type="predicted"/>
<feature type="compositionally biased region" description="Polar residues" evidence="1">
    <location>
        <begin position="1"/>
        <end position="10"/>
    </location>
</feature>